<dbReference type="Proteomes" id="UP000077315">
    <property type="component" value="Unassembled WGS sequence"/>
</dbReference>
<dbReference type="AlphaFoldDB" id="A0A163DYZ8"/>
<evidence type="ECO:0000313" key="2">
    <source>
        <dbReference type="Proteomes" id="UP000077315"/>
    </source>
</evidence>
<organism evidence="1 2">
    <name type="scientific">Phycomyces blakesleeanus (strain ATCC 8743b / DSM 1359 / FGSC 10004 / NBRC 33097 / NRRL 1555)</name>
    <dbReference type="NCBI Taxonomy" id="763407"/>
    <lineage>
        <taxon>Eukaryota</taxon>
        <taxon>Fungi</taxon>
        <taxon>Fungi incertae sedis</taxon>
        <taxon>Mucoromycota</taxon>
        <taxon>Mucoromycotina</taxon>
        <taxon>Mucoromycetes</taxon>
        <taxon>Mucorales</taxon>
        <taxon>Phycomycetaceae</taxon>
        <taxon>Phycomyces</taxon>
    </lineage>
</organism>
<proteinExistence type="predicted"/>
<dbReference type="GeneID" id="29003378"/>
<protein>
    <submittedName>
        <fullName evidence="1">Uncharacterized protein</fullName>
    </submittedName>
</protein>
<dbReference type="InParanoid" id="A0A163DYZ8"/>
<dbReference type="VEuPathDB" id="FungiDB:PHYBLDRAFT_71442"/>
<dbReference type="RefSeq" id="XP_018292330.1">
    <property type="nucleotide sequence ID" value="XM_018442472.1"/>
</dbReference>
<accession>A0A163DYZ8</accession>
<sequence length="123" mass="14797">MTLDRITCIIQVKTAMIPREDVPVGRLARRRRPSFRKITPARRIRRIHLFHPGYRKNNEENIKQQDKRHRPLHFKYISLNVLLTFSLTTDENCSIGFSYRERGGVQIYRYPLVNTIFYVSHWL</sequence>
<dbReference type="EMBL" id="KV440979">
    <property type="protein sequence ID" value="OAD74290.1"/>
    <property type="molecule type" value="Genomic_DNA"/>
</dbReference>
<reference evidence="2" key="1">
    <citation type="submission" date="2015-06" db="EMBL/GenBank/DDBJ databases">
        <title>Expansion of signal transduction pathways in fungi by whole-genome duplication.</title>
        <authorList>
            <consortium name="DOE Joint Genome Institute"/>
            <person name="Corrochano L.M."/>
            <person name="Kuo A."/>
            <person name="Marcet-Houben M."/>
            <person name="Polaino S."/>
            <person name="Salamov A."/>
            <person name="Villalobos J.M."/>
            <person name="Alvarez M.I."/>
            <person name="Avalos J."/>
            <person name="Benito E.P."/>
            <person name="Benoit I."/>
            <person name="Burger G."/>
            <person name="Camino L.P."/>
            <person name="Canovas D."/>
            <person name="Cerda-Olmedo E."/>
            <person name="Cheng J.-F."/>
            <person name="Dominguez A."/>
            <person name="Elias M."/>
            <person name="Eslava A.P."/>
            <person name="Glaser F."/>
            <person name="Grimwood J."/>
            <person name="Gutierrez G."/>
            <person name="Heitman J."/>
            <person name="Henrissat B."/>
            <person name="Iturriaga E.A."/>
            <person name="Lang B.F."/>
            <person name="Lavin J.L."/>
            <person name="Lee S."/>
            <person name="Li W."/>
            <person name="Lindquist E."/>
            <person name="Lopez-Garcia S."/>
            <person name="Luque E.M."/>
            <person name="Marcos A.T."/>
            <person name="Martin J."/>
            <person name="McCluskey K."/>
            <person name="Medina H.R."/>
            <person name="Miralles-Duran A."/>
            <person name="Miyazaki A."/>
            <person name="Munoz-Torres E."/>
            <person name="Oguiza J.A."/>
            <person name="Ohm R."/>
            <person name="Olmedo M."/>
            <person name="Orejas M."/>
            <person name="Ortiz-Castellanos L."/>
            <person name="Pisabarro A.G."/>
            <person name="Rodriguez-Romero J."/>
            <person name="Ruiz-Herrera J."/>
            <person name="Ruiz-Vazquez R."/>
            <person name="Sanz C."/>
            <person name="Schackwitz W."/>
            <person name="Schmutz J."/>
            <person name="Shahriari M."/>
            <person name="Shelest E."/>
            <person name="Silva-Franco F."/>
            <person name="Soanes D."/>
            <person name="Syed K."/>
            <person name="Tagua V.G."/>
            <person name="Talbot N.J."/>
            <person name="Thon M."/>
            <person name="De vries R.P."/>
            <person name="Wiebenga A."/>
            <person name="Yadav J.S."/>
            <person name="Braun E.L."/>
            <person name="Baker S."/>
            <person name="Garre V."/>
            <person name="Horwitz B."/>
            <person name="Torres-Martinez S."/>
            <person name="Idnurm A."/>
            <person name="Herrera-Estrella A."/>
            <person name="Gabaldon T."/>
            <person name="Grigoriev I.V."/>
        </authorList>
    </citation>
    <scope>NUCLEOTIDE SEQUENCE [LARGE SCALE GENOMIC DNA]</scope>
    <source>
        <strain evidence="2">NRRL 1555(-)</strain>
    </source>
</reference>
<gene>
    <name evidence="1" type="ORF">PHYBLDRAFT_71442</name>
</gene>
<keyword evidence="2" id="KW-1185">Reference proteome</keyword>
<evidence type="ECO:0000313" key="1">
    <source>
        <dbReference type="EMBL" id="OAD74290.1"/>
    </source>
</evidence>
<name>A0A163DYZ8_PHYB8</name>